<evidence type="ECO:0000256" key="1">
    <source>
        <dbReference type="ARBA" id="ARBA00004123"/>
    </source>
</evidence>
<name>A0A4W3H006_CALMI</name>
<evidence type="ECO:0000256" key="8">
    <source>
        <dbReference type="ARBA" id="ARBA00023242"/>
    </source>
</evidence>
<dbReference type="STRING" id="7868.ENSCMIP00000008650"/>
<reference evidence="12" key="5">
    <citation type="submission" date="2025-09" db="UniProtKB">
        <authorList>
            <consortium name="Ensembl"/>
        </authorList>
    </citation>
    <scope>IDENTIFICATION</scope>
</reference>
<reference evidence="13" key="3">
    <citation type="journal article" date="2014" name="Nature">
        <title>Elephant shark genome provides unique insights into gnathostome evolution.</title>
        <authorList>
            <consortium name="International Elephant Shark Genome Sequencing Consortium"/>
            <person name="Venkatesh B."/>
            <person name="Lee A.P."/>
            <person name="Ravi V."/>
            <person name="Maurya A.K."/>
            <person name="Lian M.M."/>
            <person name="Swann J.B."/>
            <person name="Ohta Y."/>
            <person name="Flajnik M.F."/>
            <person name="Sutoh Y."/>
            <person name="Kasahara M."/>
            <person name="Hoon S."/>
            <person name="Gangu V."/>
            <person name="Roy S.W."/>
            <person name="Irimia M."/>
            <person name="Korzh V."/>
            <person name="Kondrychyn I."/>
            <person name="Lim Z.W."/>
            <person name="Tay B.H."/>
            <person name="Tohari S."/>
            <person name="Kong K.W."/>
            <person name="Ho S."/>
            <person name="Lorente-Galdos B."/>
            <person name="Quilez J."/>
            <person name="Marques-Bonet T."/>
            <person name="Raney B.J."/>
            <person name="Ingham P.W."/>
            <person name="Tay A."/>
            <person name="Hillier L.W."/>
            <person name="Minx P."/>
            <person name="Boehm T."/>
            <person name="Wilson R.K."/>
            <person name="Brenner S."/>
            <person name="Warren W.C."/>
        </authorList>
    </citation>
    <scope>NUCLEOTIDE SEQUENCE [LARGE SCALE GENOMIC DNA]</scope>
</reference>
<feature type="domain" description="MCM C-terminal AAA(+) ATPase" evidence="11">
    <location>
        <begin position="1"/>
        <end position="88"/>
    </location>
</feature>
<dbReference type="Gene3D" id="3.40.50.300">
    <property type="entry name" value="P-loop containing nucleotide triphosphate hydrolases"/>
    <property type="match status" value="1"/>
</dbReference>
<reference evidence="13" key="2">
    <citation type="journal article" date="2007" name="PLoS Biol.">
        <title>Survey sequencing and comparative analysis of the elephant shark (Callorhinchus milii) genome.</title>
        <authorList>
            <person name="Venkatesh B."/>
            <person name="Kirkness E.F."/>
            <person name="Loh Y.H."/>
            <person name="Halpern A.L."/>
            <person name="Lee A.P."/>
            <person name="Johnson J."/>
            <person name="Dandona N."/>
            <person name="Viswanathan L.D."/>
            <person name="Tay A."/>
            <person name="Venter J.C."/>
            <person name="Strausberg R.L."/>
            <person name="Brenner S."/>
        </authorList>
    </citation>
    <scope>NUCLEOTIDE SEQUENCE [LARGE SCALE GENOMIC DNA]</scope>
</reference>
<protein>
    <recommendedName>
        <fullName evidence="10">DNA replication licensing factor MCM3</fullName>
        <ecNumber evidence="10">3.6.4.12</ecNumber>
    </recommendedName>
</protein>
<comment type="subunit">
    <text evidence="10">Component of the MCM2-7 complex.</text>
</comment>
<comment type="catalytic activity">
    <reaction evidence="10">
        <text>ATP + H2O = ADP + phosphate + H(+)</text>
        <dbReference type="Rhea" id="RHEA:13065"/>
        <dbReference type="ChEBI" id="CHEBI:15377"/>
        <dbReference type="ChEBI" id="CHEBI:15378"/>
        <dbReference type="ChEBI" id="CHEBI:30616"/>
        <dbReference type="ChEBI" id="CHEBI:43474"/>
        <dbReference type="ChEBI" id="CHEBI:456216"/>
        <dbReference type="EC" id="3.6.4.12"/>
    </reaction>
</comment>
<evidence type="ECO:0000256" key="2">
    <source>
        <dbReference type="ARBA" id="ARBA00008010"/>
    </source>
</evidence>
<sequence length="415" mass="46495">MSDLDRTAIHEVMEQGRVTIAKAGIHARLNARCSVLAAANPVYGKYDQYKTPMENIGLQDSLLSRFDLLFIMLDTMEPEQDRAVSEHVLRMHRYRGPGEQDGDALPLGSTVDVLTTEDPDSVQDEEQQLQIYEKHNSLLHGAKRRKEKLVSMEFMRKYIHVARLLKPVLTATAAAHIAEEYTRLRSQDLAAAQGARVCVCLNLPLAHHSYPATGSSPTSLSCLRSLREPLPPSFTLSSHSLHEPLQSSFCAAHSMKTAMDKVTNDILTMCDQGSLCLLVLLDLSAVFDTVGHSILLHRLSSHLNLQGSVLEWFRSSLSHRLHFITANGFSSTPHTVSCGVPQGSVLGPFLFTLPLGDVIHTHGVNFQIAVRNWPPRSPTNIQSIHFTVCSVKCFGTFSRREKRYIKCKDYYYYYY</sequence>
<dbReference type="GO" id="GO:0006271">
    <property type="term" value="P:DNA strand elongation involved in DNA replication"/>
    <property type="evidence" value="ECO:0007669"/>
    <property type="project" value="TreeGrafter"/>
</dbReference>
<dbReference type="SUPFAM" id="SSF52540">
    <property type="entry name" value="P-loop containing nucleoside triphosphate hydrolases"/>
    <property type="match status" value="1"/>
</dbReference>
<dbReference type="InterPro" id="IPR008046">
    <property type="entry name" value="Mcm3"/>
</dbReference>
<evidence type="ECO:0000259" key="11">
    <source>
        <dbReference type="PROSITE" id="PS50051"/>
    </source>
</evidence>
<evidence type="ECO:0000256" key="9">
    <source>
        <dbReference type="RuleBase" id="RU004070"/>
    </source>
</evidence>
<dbReference type="InParanoid" id="A0A4W3H006"/>
<keyword evidence="9" id="KW-0238">DNA-binding</keyword>
<dbReference type="PROSITE" id="PS50051">
    <property type="entry name" value="MCM_2"/>
    <property type="match status" value="1"/>
</dbReference>
<dbReference type="GO" id="GO:0042555">
    <property type="term" value="C:MCM complex"/>
    <property type="evidence" value="ECO:0007669"/>
    <property type="project" value="UniProtKB-UniRule"/>
</dbReference>
<dbReference type="GO" id="GO:0003697">
    <property type="term" value="F:single-stranded DNA binding"/>
    <property type="evidence" value="ECO:0007669"/>
    <property type="project" value="TreeGrafter"/>
</dbReference>
<keyword evidence="8 10" id="KW-0539">Nucleus</keyword>
<dbReference type="GO" id="GO:0017116">
    <property type="term" value="F:single-stranded DNA helicase activity"/>
    <property type="evidence" value="ECO:0007669"/>
    <property type="project" value="TreeGrafter"/>
</dbReference>
<keyword evidence="3 10" id="KW-0235">DNA replication</keyword>
<dbReference type="GO" id="GO:0016787">
    <property type="term" value="F:hydrolase activity"/>
    <property type="evidence" value="ECO:0007669"/>
    <property type="project" value="UniProtKB-KW"/>
</dbReference>
<comment type="function">
    <text evidence="10">Acts as component of the MCM2-7 complex (MCM complex) which is the replicative helicase essential for 'once per cell cycle' DNA replication initiation and elongation in eukaryotic cells. The active ATPase sites in the MCM2-7 ring are formed through the interaction surfaces of two neighboring subunits such that a critical structure of a conserved arginine finger motif is provided in trans relative to the ATP-binding site of the Walker A box of the adjacent subunit. The six ATPase active sites, however, are likely to contribute differentially to the complex helicase activity.</text>
</comment>
<evidence type="ECO:0000256" key="6">
    <source>
        <dbReference type="ARBA" id="ARBA00022806"/>
    </source>
</evidence>
<dbReference type="EC" id="3.6.4.12" evidence="10"/>
<reference evidence="13" key="1">
    <citation type="journal article" date="2006" name="Science">
        <title>Ancient noncoding elements conserved in the human genome.</title>
        <authorList>
            <person name="Venkatesh B."/>
            <person name="Kirkness E.F."/>
            <person name="Loh Y.H."/>
            <person name="Halpern A.L."/>
            <person name="Lee A.P."/>
            <person name="Johnson J."/>
            <person name="Dandona N."/>
            <person name="Viswanathan L.D."/>
            <person name="Tay A."/>
            <person name="Venter J.C."/>
            <person name="Strausberg R.L."/>
            <person name="Brenner S."/>
        </authorList>
    </citation>
    <scope>NUCLEOTIDE SEQUENCE [LARGE SCALE GENOMIC DNA]</scope>
</reference>
<evidence type="ECO:0000256" key="10">
    <source>
        <dbReference type="RuleBase" id="RU368061"/>
    </source>
</evidence>
<evidence type="ECO:0000313" key="13">
    <source>
        <dbReference type="Proteomes" id="UP000314986"/>
    </source>
</evidence>
<keyword evidence="6 10" id="KW-0347">Helicase</keyword>
<reference evidence="12" key="4">
    <citation type="submission" date="2025-08" db="UniProtKB">
        <authorList>
            <consortium name="Ensembl"/>
        </authorList>
    </citation>
    <scope>IDENTIFICATION</scope>
</reference>
<comment type="similarity">
    <text evidence="2 9">Belongs to the MCM family.</text>
</comment>
<dbReference type="PANTHER" id="PTHR11630">
    <property type="entry name" value="DNA REPLICATION LICENSING FACTOR MCM FAMILY MEMBER"/>
    <property type="match status" value="1"/>
</dbReference>
<keyword evidence="7 9" id="KW-0067">ATP-binding</keyword>
<dbReference type="PRINTS" id="PR01657">
    <property type="entry name" value="MCMFAMILY"/>
</dbReference>
<dbReference type="AlphaFoldDB" id="A0A4W3H006"/>
<dbReference type="GO" id="GO:0005524">
    <property type="term" value="F:ATP binding"/>
    <property type="evidence" value="ECO:0007669"/>
    <property type="project" value="UniProtKB-UniRule"/>
</dbReference>
<dbReference type="GO" id="GO:0005634">
    <property type="term" value="C:nucleus"/>
    <property type="evidence" value="ECO:0007669"/>
    <property type="project" value="UniProtKB-SubCell"/>
</dbReference>
<evidence type="ECO:0000256" key="4">
    <source>
        <dbReference type="ARBA" id="ARBA00022741"/>
    </source>
</evidence>
<keyword evidence="13" id="KW-1185">Reference proteome</keyword>
<dbReference type="GO" id="GO:0000727">
    <property type="term" value="P:double-strand break repair via break-induced replication"/>
    <property type="evidence" value="ECO:0007669"/>
    <property type="project" value="TreeGrafter"/>
</dbReference>
<dbReference type="InterPro" id="IPR027417">
    <property type="entry name" value="P-loop_NTPase"/>
</dbReference>
<dbReference type="Pfam" id="PF00493">
    <property type="entry name" value="MCM"/>
    <property type="match status" value="1"/>
</dbReference>
<dbReference type="Pfam" id="PF00078">
    <property type="entry name" value="RVT_1"/>
    <property type="match status" value="1"/>
</dbReference>
<dbReference type="Ensembl" id="ENSCMIT00000008894.1">
    <property type="protein sequence ID" value="ENSCMIP00000008650.1"/>
    <property type="gene ID" value="ENSCMIG00000004636.1"/>
</dbReference>
<dbReference type="PANTHER" id="PTHR11630:SF106">
    <property type="entry name" value="DNA REPLICATION LICENSING FACTOR MCM3"/>
    <property type="match status" value="1"/>
</dbReference>
<evidence type="ECO:0000256" key="7">
    <source>
        <dbReference type="ARBA" id="ARBA00022840"/>
    </source>
</evidence>
<comment type="subcellular location">
    <subcellularLocation>
        <location evidence="1 10">Nucleus</location>
    </subcellularLocation>
</comment>
<keyword evidence="5 10" id="KW-0378">Hydrolase</keyword>
<dbReference type="Proteomes" id="UP000314986">
    <property type="component" value="Unassembled WGS sequence"/>
</dbReference>
<dbReference type="GeneTree" id="ENSGT01150000286966"/>
<dbReference type="InterPro" id="IPR001208">
    <property type="entry name" value="MCM_dom"/>
</dbReference>
<dbReference type="InterPro" id="IPR000477">
    <property type="entry name" value="RT_dom"/>
</dbReference>
<proteinExistence type="inferred from homology"/>
<dbReference type="PRINTS" id="PR01659">
    <property type="entry name" value="MCMPROTEIN3"/>
</dbReference>
<evidence type="ECO:0000256" key="3">
    <source>
        <dbReference type="ARBA" id="ARBA00022705"/>
    </source>
</evidence>
<evidence type="ECO:0000256" key="5">
    <source>
        <dbReference type="ARBA" id="ARBA00022801"/>
    </source>
</evidence>
<evidence type="ECO:0000313" key="12">
    <source>
        <dbReference type="Ensembl" id="ENSCMIP00000008650.1"/>
    </source>
</evidence>
<keyword evidence="4 9" id="KW-0547">Nucleotide-binding</keyword>
<dbReference type="SMART" id="SM00350">
    <property type="entry name" value="MCM"/>
    <property type="match status" value="1"/>
</dbReference>
<accession>A0A4W3H006</accession>
<organism evidence="12 13">
    <name type="scientific">Callorhinchus milii</name>
    <name type="common">Ghost shark</name>
    <dbReference type="NCBI Taxonomy" id="7868"/>
    <lineage>
        <taxon>Eukaryota</taxon>
        <taxon>Metazoa</taxon>
        <taxon>Chordata</taxon>
        <taxon>Craniata</taxon>
        <taxon>Vertebrata</taxon>
        <taxon>Chondrichthyes</taxon>
        <taxon>Holocephali</taxon>
        <taxon>Chimaeriformes</taxon>
        <taxon>Callorhinchidae</taxon>
        <taxon>Callorhinchus</taxon>
    </lineage>
</organism>
<dbReference type="GO" id="GO:1902975">
    <property type="term" value="P:mitotic DNA replication initiation"/>
    <property type="evidence" value="ECO:0007669"/>
    <property type="project" value="TreeGrafter"/>
</dbReference>
<dbReference type="InterPro" id="IPR031327">
    <property type="entry name" value="MCM"/>
</dbReference>